<dbReference type="Proteomes" id="UP000826845">
    <property type="component" value="Segment"/>
</dbReference>
<reference evidence="1" key="1">
    <citation type="submission" date="2021-06" db="EMBL/GenBank/DDBJ databases">
        <authorList>
            <person name="Tian F."/>
            <person name="Li J."/>
            <person name="Li F."/>
            <person name="Tong Y."/>
        </authorList>
    </citation>
    <scope>NUCLEOTIDE SEQUENCE</scope>
</reference>
<name>A0AC61NKR0_9CAUD</name>
<sequence>MLAGLLGLLVSASKKREQKEAQREANHVSDDPADWFADHFRVRDGVTETPSKTDADGSV</sequence>
<accession>A0AC61NKR0</accession>
<dbReference type="EMBL" id="MZ398244">
    <property type="protein sequence ID" value="QYC97041.1"/>
    <property type="molecule type" value="Genomic_DNA"/>
</dbReference>
<proteinExistence type="predicted"/>
<evidence type="ECO:0000313" key="2">
    <source>
        <dbReference type="Proteomes" id="UP000826845"/>
    </source>
</evidence>
<evidence type="ECO:0000313" key="1">
    <source>
        <dbReference type="EMBL" id="QYC97041.1"/>
    </source>
</evidence>
<protein>
    <submittedName>
        <fullName evidence="1">Uncharacterized protein</fullName>
    </submittedName>
</protein>
<organism evidence="1 2">
    <name type="scientific">Klebsiella phage IME184</name>
    <dbReference type="NCBI Taxonomy" id="2860373"/>
    <lineage>
        <taxon>Viruses</taxon>
        <taxon>Duplodnaviria</taxon>
        <taxon>Heunggongvirae</taxon>
        <taxon>Uroviricota</taxon>
        <taxon>Caudoviricetes</taxon>
        <taxon>Autographivirales</taxon>
        <taxon>Autosignataviridae</taxon>
        <taxon>Molineuxvirinae</taxon>
        <taxon>Ulipvirus</taxon>
        <taxon>Ulipvirus IME184</taxon>
    </lineage>
</organism>
<keyword evidence="2" id="KW-1185">Reference proteome</keyword>